<comment type="similarity">
    <text evidence="3">Belongs to the peptidase M1 family.</text>
</comment>
<evidence type="ECO:0000256" key="7">
    <source>
        <dbReference type="ARBA" id="ARBA00022670"/>
    </source>
</evidence>
<comment type="cofactor">
    <cofactor evidence="2">
        <name>Zn(2+)</name>
        <dbReference type="ChEBI" id="CHEBI:29105"/>
    </cofactor>
</comment>
<dbReference type="InterPro" id="IPR027268">
    <property type="entry name" value="Peptidase_M4/M1_CTD_sf"/>
</dbReference>
<dbReference type="EMBL" id="CP038267">
    <property type="protein sequence ID" value="QBR92195.1"/>
    <property type="molecule type" value="Genomic_DNA"/>
</dbReference>
<dbReference type="KEGG" id="noy:EXE57_07775"/>
<dbReference type="GO" id="GO:0016285">
    <property type="term" value="F:alanyl aminopeptidase activity"/>
    <property type="evidence" value="ECO:0007669"/>
    <property type="project" value="UniProtKB-EC"/>
</dbReference>
<evidence type="ECO:0000256" key="8">
    <source>
        <dbReference type="ARBA" id="ARBA00022723"/>
    </source>
</evidence>
<dbReference type="Proteomes" id="UP000294894">
    <property type="component" value="Chromosome"/>
</dbReference>
<evidence type="ECO:0000256" key="11">
    <source>
        <dbReference type="ARBA" id="ARBA00023049"/>
    </source>
</evidence>
<dbReference type="NCBIfam" id="TIGR02412">
    <property type="entry name" value="pepN_strep_liv"/>
    <property type="match status" value="1"/>
</dbReference>
<evidence type="ECO:0000256" key="10">
    <source>
        <dbReference type="ARBA" id="ARBA00022833"/>
    </source>
</evidence>
<dbReference type="PANTHER" id="PTHR11533">
    <property type="entry name" value="PROTEASE M1 ZINC METALLOPROTEASE"/>
    <property type="match status" value="1"/>
</dbReference>
<dbReference type="Gene3D" id="2.60.40.1730">
    <property type="entry name" value="tricorn interacting facor f3 domain"/>
    <property type="match status" value="1"/>
</dbReference>
<organism evidence="16 17">
    <name type="scientific">Nocardioides euryhalodurans</name>
    <dbReference type="NCBI Taxonomy" id="2518370"/>
    <lineage>
        <taxon>Bacteria</taxon>
        <taxon>Bacillati</taxon>
        <taxon>Actinomycetota</taxon>
        <taxon>Actinomycetes</taxon>
        <taxon>Propionibacteriales</taxon>
        <taxon>Nocardioidaceae</taxon>
        <taxon>Nocardioides</taxon>
    </lineage>
</organism>
<dbReference type="Pfam" id="PF11838">
    <property type="entry name" value="ERAP1_C"/>
    <property type="match status" value="1"/>
</dbReference>
<dbReference type="EC" id="3.4.11.2" evidence="4"/>
<dbReference type="OrthoDB" id="3885507at2"/>
<dbReference type="InterPro" id="IPR014782">
    <property type="entry name" value="Peptidase_M1_dom"/>
</dbReference>
<dbReference type="GO" id="GO:0016020">
    <property type="term" value="C:membrane"/>
    <property type="evidence" value="ECO:0007669"/>
    <property type="project" value="TreeGrafter"/>
</dbReference>
<dbReference type="GO" id="GO:0042277">
    <property type="term" value="F:peptide binding"/>
    <property type="evidence" value="ECO:0007669"/>
    <property type="project" value="TreeGrafter"/>
</dbReference>
<proteinExistence type="inferred from homology"/>
<evidence type="ECO:0000259" key="15">
    <source>
        <dbReference type="Pfam" id="PF11838"/>
    </source>
</evidence>
<dbReference type="PRINTS" id="PR00756">
    <property type="entry name" value="ALADIPTASE"/>
</dbReference>
<dbReference type="InterPro" id="IPR001930">
    <property type="entry name" value="Peptidase_M1"/>
</dbReference>
<evidence type="ECO:0000259" key="14">
    <source>
        <dbReference type="Pfam" id="PF01433"/>
    </source>
</evidence>
<dbReference type="PANTHER" id="PTHR11533:SF174">
    <property type="entry name" value="PUROMYCIN-SENSITIVE AMINOPEPTIDASE-RELATED"/>
    <property type="match status" value="1"/>
</dbReference>
<evidence type="ECO:0000256" key="13">
    <source>
        <dbReference type="ARBA" id="ARBA00031533"/>
    </source>
</evidence>
<reference evidence="16 17" key="1">
    <citation type="submission" date="2019-03" db="EMBL/GenBank/DDBJ databases">
        <title>Three New Species of Nocardioides, Nocardioides euryhalodurans sp. nov., Nocardioides seonyuensis sp. nov. and Nocardioides eburneoflavus sp. nov., Iolated from Soil.</title>
        <authorList>
            <person name="Roh S.G."/>
            <person name="Lee C."/>
            <person name="Kim M.-K."/>
            <person name="Kim S.B."/>
        </authorList>
    </citation>
    <scope>NUCLEOTIDE SEQUENCE [LARGE SCALE GENOMIC DNA]</scope>
    <source>
        <strain evidence="16 17">MMS17-SY117</strain>
    </source>
</reference>
<keyword evidence="9 16" id="KW-0378">Hydrolase</keyword>
<feature type="domain" description="ERAP1-like C-terminal" evidence="15">
    <location>
        <begin position="494"/>
        <end position="798"/>
    </location>
</feature>
<evidence type="ECO:0000256" key="12">
    <source>
        <dbReference type="ARBA" id="ARBA00029811"/>
    </source>
</evidence>
<dbReference type="GO" id="GO:0043171">
    <property type="term" value="P:peptide catabolic process"/>
    <property type="evidence" value="ECO:0007669"/>
    <property type="project" value="TreeGrafter"/>
</dbReference>
<evidence type="ECO:0000256" key="1">
    <source>
        <dbReference type="ARBA" id="ARBA00000098"/>
    </source>
</evidence>
<keyword evidence="17" id="KW-1185">Reference proteome</keyword>
<dbReference type="GO" id="GO:0006508">
    <property type="term" value="P:proteolysis"/>
    <property type="evidence" value="ECO:0007669"/>
    <property type="project" value="UniProtKB-KW"/>
</dbReference>
<dbReference type="GO" id="GO:0005615">
    <property type="term" value="C:extracellular space"/>
    <property type="evidence" value="ECO:0007669"/>
    <property type="project" value="TreeGrafter"/>
</dbReference>
<dbReference type="Gene3D" id="1.10.390.10">
    <property type="entry name" value="Neutral Protease Domain 2"/>
    <property type="match status" value="1"/>
</dbReference>
<gene>
    <name evidence="16" type="primary">pepN</name>
    <name evidence="16" type="ORF">EXE57_07775</name>
</gene>
<sequence>MSLTLAEARTRADLLSDVSYELHLDLTDRETFGCRVTVRFACAQPGATTFLEISDATQVLLDGLPATTYDGRRLVLEDLGATNEVTVEARVPYVTDGDGMHTFTDPADGETYVSAYVGMDICQKVFPCFDQNDLKAPVSLTVTAPEGWSVLANGRTVRQDGRDWEFAATPPIPLPMFVVCAGPWHSRTWEHAGLPFGWHARASLAAQLDRDFDELRRVTEQCFDHYGSIFTEPYAFDSYDQAFVPGQNWGALETPGCVTYRDEILPVDEPTAGERRRRATVIAHEMAHMWFGDLVTMTWWEDTWLQESFADYMGFRVADEAAGFSGNFVDFAAGRKINAYVADERRSTHPIAPLAEEVPDVDAAATNFDSISYAKGNSALQQLVTWLGDEDFLAGVNAYFTRHRFGNATLADFVAALDGASDRDVRGWVEAWLRTTGFDTVRVTRDSEGLTLTREGERPHRLAVTSYDDTLAATGTALVDLGDQPVRLPDVPVLVPNTGGETFARLRLDQQSWDALAADLASVPDDGTRAVVWGTAIDLVRCGELPAEEFLGLVTRHLPRERRVGIVESVLDWTLRVLVVRHLGPEDVVDATARIAAACETGLASEPEHQVAVALTRGLARTSPDAVLLQRWLLDRRTHTGIDVDARLRWDTIHRLAALGELSATEITDERLGDGTIVGVLEAARALAALPTAEAKAVTWERLTAEPVLSNREFEATAAGFWDAEQTALLHPYVERYLTELAGLAQTRGQAFSSLVSRAFPAVPLTEDHVAALERALEGDLPTVLRRGWEDTLDDLHRARR</sequence>
<comment type="catalytic activity">
    <reaction evidence="1">
        <text>Release of an N-terminal amino acid, Xaa-|-Yaa- from a peptide, amide or arylamide. Xaa is preferably Ala, but may be most amino acids including Pro (slow action). When a terminal hydrophobic residue is followed by a prolyl residue, the two may be released as an intact Xaa-Pro dipeptide.</text>
        <dbReference type="EC" id="3.4.11.2"/>
    </reaction>
</comment>
<evidence type="ECO:0000313" key="16">
    <source>
        <dbReference type="EMBL" id="QBR92195.1"/>
    </source>
</evidence>
<evidence type="ECO:0000256" key="3">
    <source>
        <dbReference type="ARBA" id="ARBA00010136"/>
    </source>
</evidence>
<dbReference type="InterPro" id="IPR024571">
    <property type="entry name" value="ERAP1-like_C_dom"/>
</dbReference>
<dbReference type="GO" id="GO:0005737">
    <property type="term" value="C:cytoplasm"/>
    <property type="evidence" value="ECO:0007669"/>
    <property type="project" value="TreeGrafter"/>
</dbReference>
<dbReference type="GO" id="GO:0008270">
    <property type="term" value="F:zinc ion binding"/>
    <property type="evidence" value="ECO:0007669"/>
    <property type="project" value="InterPro"/>
</dbReference>
<evidence type="ECO:0000256" key="6">
    <source>
        <dbReference type="ARBA" id="ARBA00022438"/>
    </source>
</evidence>
<dbReference type="InterPro" id="IPR042097">
    <property type="entry name" value="Aminopeptidase_N-like_N_sf"/>
</dbReference>
<protein>
    <recommendedName>
        <fullName evidence="5">Aminopeptidase N</fullName>
        <ecNumber evidence="4">3.4.11.2</ecNumber>
    </recommendedName>
    <alternativeName>
        <fullName evidence="12">Alanine aminopeptidase</fullName>
    </alternativeName>
    <alternativeName>
        <fullName evidence="13">Lysyl aminopeptidase</fullName>
    </alternativeName>
</protein>
<dbReference type="CDD" id="cd09602">
    <property type="entry name" value="M1_APN"/>
    <property type="match status" value="1"/>
</dbReference>
<evidence type="ECO:0000256" key="4">
    <source>
        <dbReference type="ARBA" id="ARBA00012564"/>
    </source>
</evidence>
<keyword evidence="6 16" id="KW-0031">Aminopeptidase</keyword>
<dbReference type="GO" id="GO:0070006">
    <property type="term" value="F:metalloaminopeptidase activity"/>
    <property type="evidence" value="ECO:0007669"/>
    <property type="project" value="TreeGrafter"/>
</dbReference>
<dbReference type="Pfam" id="PF01433">
    <property type="entry name" value="Peptidase_M1"/>
    <property type="match status" value="1"/>
</dbReference>
<keyword evidence="10" id="KW-0862">Zinc</keyword>
<name>A0A4P7GJN5_9ACTN</name>
<dbReference type="AlphaFoldDB" id="A0A4P7GJN5"/>
<keyword evidence="8" id="KW-0479">Metal-binding</keyword>
<evidence type="ECO:0000313" key="17">
    <source>
        <dbReference type="Proteomes" id="UP000294894"/>
    </source>
</evidence>
<dbReference type="InterPro" id="IPR012778">
    <property type="entry name" value="Pept_M1_aminopeptidase"/>
</dbReference>
<keyword evidence="7" id="KW-0645">Protease</keyword>
<evidence type="ECO:0000256" key="2">
    <source>
        <dbReference type="ARBA" id="ARBA00001947"/>
    </source>
</evidence>
<feature type="domain" description="Peptidase M1 membrane alanine aminopeptidase" evidence="14">
    <location>
        <begin position="218"/>
        <end position="432"/>
    </location>
</feature>
<dbReference type="RefSeq" id="WP_135075984.1">
    <property type="nucleotide sequence ID" value="NZ_CP038267.1"/>
</dbReference>
<dbReference type="SUPFAM" id="SSF55486">
    <property type="entry name" value="Metalloproteases ('zincins'), catalytic domain"/>
    <property type="match status" value="1"/>
</dbReference>
<dbReference type="SUPFAM" id="SSF63737">
    <property type="entry name" value="Leukotriene A4 hydrolase N-terminal domain"/>
    <property type="match status" value="1"/>
</dbReference>
<evidence type="ECO:0000256" key="9">
    <source>
        <dbReference type="ARBA" id="ARBA00022801"/>
    </source>
</evidence>
<evidence type="ECO:0000256" key="5">
    <source>
        <dbReference type="ARBA" id="ARBA00015611"/>
    </source>
</evidence>
<accession>A0A4P7GJN5</accession>
<dbReference type="InterPro" id="IPR050344">
    <property type="entry name" value="Peptidase_M1_aminopeptidases"/>
</dbReference>
<keyword evidence="11" id="KW-0482">Metalloprotease</keyword>